<dbReference type="Gene3D" id="3.60.130.10">
    <property type="entry name" value="Clavaminate synthase-like"/>
    <property type="match status" value="1"/>
</dbReference>
<sequence>MEGPVVPVESRPVGACAQKTIHVDDGGHPGHEAPPLTPLPQRISIVSRHCGGGKGVQFRCACRIILGGVIELAVSAFDLDALRVLLNSVGFAHICHLSKEFDYLSELARLGPLVGQFDGAVVRDVRPDPAVGNSTYSPSNTRELLAHTEWFEFPGLPPRFVALWSVRTATGSGGETTLADAYPFIDGLPAELRSTLLSRRYSWGPSVGLAKVGIDYRTKHQLLERVRGELVIRFPCDDRCLDYDDDMNRFIELGRAYFAEHSTAVRILEDSMLIWDNWRVLHARTAFADTNRHLKRVLIADYPTRDSKE</sequence>
<gene>
    <name evidence="4" type="ORF">EIY87_22155</name>
</gene>
<dbReference type="GO" id="GO:0016491">
    <property type="term" value="F:oxidoreductase activity"/>
    <property type="evidence" value="ECO:0007669"/>
    <property type="project" value="UniProtKB-KW"/>
</dbReference>
<accession>A0A3R9EQ17</accession>
<dbReference type="EMBL" id="RSEC01000048">
    <property type="protein sequence ID" value="RSD16358.1"/>
    <property type="molecule type" value="Genomic_DNA"/>
</dbReference>
<keyword evidence="2" id="KW-0408">Iron</keyword>
<evidence type="ECO:0000256" key="2">
    <source>
        <dbReference type="ARBA" id="ARBA00023004"/>
    </source>
</evidence>
<dbReference type="AlphaFoldDB" id="A0A3R9EQ17"/>
<dbReference type="InterPro" id="IPR042098">
    <property type="entry name" value="TauD-like_sf"/>
</dbReference>
<name>A0A3R9EQ17_9PSEU</name>
<keyword evidence="1" id="KW-0560">Oxidoreductase</keyword>
<dbReference type="SUPFAM" id="SSF51197">
    <property type="entry name" value="Clavaminate synthase-like"/>
    <property type="match status" value="1"/>
</dbReference>
<evidence type="ECO:0000313" key="5">
    <source>
        <dbReference type="Proteomes" id="UP000267081"/>
    </source>
</evidence>
<dbReference type="Pfam" id="PF02668">
    <property type="entry name" value="TauD"/>
    <property type="match status" value="1"/>
</dbReference>
<protein>
    <recommendedName>
        <fullName evidence="3">TauD/TfdA-like domain-containing protein</fullName>
    </recommendedName>
</protein>
<proteinExistence type="predicted"/>
<feature type="domain" description="TauD/TfdA-like" evidence="3">
    <location>
        <begin position="122"/>
        <end position="297"/>
    </location>
</feature>
<reference evidence="4 5" key="1">
    <citation type="submission" date="2018-12" db="EMBL/GenBank/DDBJ databases">
        <title>Amycolatopsis eburnea sp. nov. actinomycete associate with arbuscular mycorrhiza fungal spore.</title>
        <authorList>
            <person name="Lumyong S."/>
            <person name="Chaiya L."/>
        </authorList>
    </citation>
    <scope>NUCLEOTIDE SEQUENCE [LARGE SCALE GENOMIC DNA]</scope>
    <source>
        <strain evidence="4 5">GLM-1</strain>
    </source>
</reference>
<evidence type="ECO:0000313" key="4">
    <source>
        <dbReference type="EMBL" id="RSD16358.1"/>
    </source>
</evidence>
<evidence type="ECO:0000256" key="1">
    <source>
        <dbReference type="ARBA" id="ARBA00023002"/>
    </source>
</evidence>
<organism evidence="4 5">
    <name type="scientific">Amycolatopsis eburnea</name>
    <dbReference type="NCBI Taxonomy" id="2267691"/>
    <lineage>
        <taxon>Bacteria</taxon>
        <taxon>Bacillati</taxon>
        <taxon>Actinomycetota</taxon>
        <taxon>Actinomycetes</taxon>
        <taxon>Pseudonocardiales</taxon>
        <taxon>Pseudonocardiaceae</taxon>
        <taxon>Amycolatopsis</taxon>
    </lineage>
</organism>
<comment type="caution">
    <text evidence="4">The sequence shown here is derived from an EMBL/GenBank/DDBJ whole genome shotgun (WGS) entry which is preliminary data.</text>
</comment>
<evidence type="ECO:0000259" key="3">
    <source>
        <dbReference type="Pfam" id="PF02668"/>
    </source>
</evidence>
<keyword evidence="5" id="KW-1185">Reference proteome</keyword>
<dbReference type="Proteomes" id="UP000267081">
    <property type="component" value="Unassembled WGS sequence"/>
</dbReference>
<dbReference type="InterPro" id="IPR003819">
    <property type="entry name" value="TauD/TfdA-like"/>
</dbReference>